<dbReference type="SUPFAM" id="SSF46785">
    <property type="entry name" value="Winged helix' DNA-binding domain"/>
    <property type="match status" value="1"/>
</dbReference>
<dbReference type="PROSITE" id="PS51197">
    <property type="entry name" value="HTH_RRF2_2"/>
    <property type="match status" value="1"/>
</dbReference>
<sequence>MMKVSTRGRYALRLMIDLAQHNDDGYISLKEISARQDITVRYLEQIIAILLKAGFVQSFRGKSGGYRLSRHPREYTTEDILKLTEGSLLPLSCTASQNSPCPRASSCATLPFWRGLQKVIEDYLGRVTLEDLSEQQKEIGCDYGAGI</sequence>
<accession>A0A6N2SM24</accession>
<dbReference type="InterPro" id="IPR036388">
    <property type="entry name" value="WH-like_DNA-bd_sf"/>
</dbReference>
<proteinExistence type="predicted"/>
<protein>
    <submittedName>
        <fullName evidence="2">HTH-type transcriptional regulator CymR</fullName>
    </submittedName>
</protein>
<dbReference type="Pfam" id="PF02082">
    <property type="entry name" value="Rrf2"/>
    <property type="match status" value="1"/>
</dbReference>
<dbReference type="Gene3D" id="1.10.10.10">
    <property type="entry name" value="Winged helix-like DNA-binding domain superfamily/Winged helix DNA-binding domain"/>
    <property type="match status" value="1"/>
</dbReference>
<dbReference type="GO" id="GO:0003700">
    <property type="term" value="F:DNA-binding transcription factor activity"/>
    <property type="evidence" value="ECO:0007669"/>
    <property type="project" value="TreeGrafter"/>
</dbReference>
<dbReference type="InterPro" id="IPR036390">
    <property type="entry name" value="WH_DNA-bd_sf"/>
</dbReference>
<dbReference type="GO" id="GO:0003677">
    <property type="term" value="F:DNA binding"/>
    <property type="evidence" value="ECO:0007669"/>
    <property type="project" value="UniProtKB-KW"/>
</dbReference>
<dbReference type="NCBIfam" id="TIGR00738">
    <property type="entry name" value="rrf2_super"/>
    <property type="match status" value="1"/>
</dbReference>
<name>A0A6N2SM24_9BACT</name>
<dbReference type="InterPro" id="IPR000944">
    <property type="entry name" value="Tscrpt_reg_Rrf2"/>
</dbReference>
<dbReference type="PANTHER" id="PTHR33221:SF5">
    <property type="entry name" value="HTH-TYPE TRANSCRIPTIONAL REGULATOR ISCR"/>
    <property type="match status" value="1"/>
</dbReference>
<dbReference type="AlphaFoldDB" id="A0A6N2SM24"/>
<organism evidence="2">
    <name type="scientific">Akkermansia muciniphila</name>
    <dbReference type="NCBI Taxonomy" id="239935"/>
    <lineage>
        <taxon>Bacteria</taxon>
        <taxon>Pseudomonadati</taxon>
        <taxon>Verrucomicrobiota</taxon>
        <taxon>Verrucomicrobiia</taxon>
        <taxon>Verrucomicrobiales</taxon>
        <taxon>Akkermansiaceae</taxon>
        <taxon>Akkermansia</taxon>
    </lineage>
</organism>
<dbReference type="EMBL" id="CACRSS010000002">
    <property type="protein sequence ID" value="VYS94109.1"/>
    <property type="molecule type" value="Genomic_DNA"/>
</dbReference>
<dbReference type="GO" id="GO:0005829">
    <property type="term" value="C:cytosol"/>
    <property type="evidence" value="ECO:0007669"/>
    <property type="project" value="TreeGrafter"/>
</dbReference>
<reference evidence="2" key="1">
    <citation type="submission" date="2019-11" db="EMBL/GenBank/DDBJ databases">
        <authorList>
            <person name="Feng L."/>
        </authorList>
    </citation>
    <scope>NUCLEOTIDE SEQUENCE</scope>
    <source>
        <strain evidence="2">AMuciniphilaLFYP55</strain>
    </source>
</reference>
<evidence type="ECO:0000256" key="1">
    <source>
        <dbReference type="ARBA" id="ARBA00023125"/>
    </source>
</evidence>
<dbReference type="PANTHER" id="PTHR33221">
    <property type="entry name" value="WINGED HELIX-TURN-HELIX TRANSCRIPTIONAL REGULATOR, RRF2 FAMILY"/>
    <property type="match status" value="1"/>
</dbReference>
<evidence type="ECO:0000313" key="2">
    <source>
        <dbReference type="EMBL" id="VYS94109.1"/>
    </source>
</evidence>
<keyword evidence="1" id="KW-0238">DNA-binding</keyword>
<gene>
    <name evidence="2" type="primary">cymR</name>
    <name evidence="2" type="ORF">AMLFYP55_02209</name>
</gene>